<evidence type="ECO:0000256" key="4">
    <source>
        <dbReference type="SAM" id="SignalP"/>
    </source>
</evidence>
<dbReference type="GO" id="GO:0008194">
    <property type="term" value="F:UDP-glycosyltransferase activity"/>
    <property type="evidence" value="ECO:0007669"/>
    <property type="project" value="InterPro"/>
</dbReference>
<keyword evidence="6" id="KW-1185">Reference proteome</keyword>
<dbReference type="PANTHER" id="PTHR48043:SF114">
    <property type="entry name" value="IP04436P-RELATED"/>
    <property type="match status" value="1"/>
</dbReference>
<sequence length="697" mass="80117">MLLKIVYVLLVLSVICGGKTHNILVVVSHPGISHFKAFENLFVGLATKGHNVTVISHFPRDKPIPNYKDVSIREDRTYSGLQTIKSSLSFDFLGINDQALLMQYGIQSCESMKHKNFQKFLKEKNHFDLVILNEFSTLCYRGLAKKYKAPYIEHPAYMPRLASPYSDRMTFFQRVDNFLSLALFYLYYRYKYESSGNEYSKKYLGVDLLEDNFLYNMSLLFTNSHFSINFPRPLVPNIIELSGMHIRKPKQLPKHLEQYISESTHGVIYFSLGSTLKGHSLPPEKRDVFLTVFRDMPERVIWKWENDTMEGKPENVLLQKWTPQFDIIFSVILAFDSCNASKILVVVSHPGVSHFKAFENLFVGLAKKGHNVTVISHFPQQTPIPNYRDVSIREEGAYSCKSMKHENFQKFLKEDSHFDLVILNEFSTLCYRGLARKYKAPYIGLAPTSLFVWHALHTGSPEHPGYMPKMGTPYTDKMTFLQRVENSLLMAVVYLKYKFLYHPNGNEFSRKYLGVDILEDNFLYSMSLLFTNMHYSLHFPRPLVPNIIETAGLHIGEPKMLPKHLQQYISESPHGVIYFSLGSTLKGHTLPKEKRDAFIEVFKDMPERIIWKWENDTMDGKPDNVLLQKWTPQFDIICHPGVKAFIFQGGMLSLPIYADQSTNAASLIAKAGGVVLQLDDVNVESVREALTEVLSSK</sequence>
<protein>
    <recommendedName>
        <fullName evidence="7">UDP-glycosyltransferases domain-containing protein</fullName>
    </recommendedName>
</protein>
<feature type="signal peptide" evidence="4">
    <location>
        <begin position="1"/>
        <end position="20"/>
    </location>
</feature>
<dbReference type="Gene3D" id="3.40.50.2000">
    <property type="entry name" value="Glycogen Phosphorylase B"/>
    <property type="match status" value="2"/>
</dbReference>
<reference evidence="5 6" key="1">
    <citation type="submission" date="2019-01" db="EMBL/GenBank/DDBJ databases">
        <authorList>
            <person name="Sayadi A."/>
        </authorList>
    </citation>
    <scope>NUCLEOTIDE SEQUENCE [LARGE SCALE GENOMIC DNA]</scope>
</reference>
<gene>
    <name evidence="5" type="ORF">CALMAC_LOCUS14519</name>
</gene>
<dbReference type="Pfam" id="PF00201">
    <property type="entry name" value="UDPGT"/>
    <property type="match status" value="2"/>
</dbReference>
<keyword evidence="2" id="KW-0328">Glycosyltransferase</keyword>
<evidence type="ECO:0008006" key="7">
    <source>
        <dbReference type="Google" id="ProtNLM"/>
    </source>
</evidence>
<feature type="chain" id="PRO_5024811185" description="UDP-glycosyltransferases domain-containing protein" evidence="4">
    <location>
        <begin position="21"/>
        <end position="697"/>
    </location>
</feature>
<comment type="similarity">
    <text evidence="1">Belongs to the UDP-glycosyltransferase family.</text>
</comment>
<evidence type="ECO:0000313" key="5">
    <source>
        <dbReference type="EMBL" id="VEN55298.1"/>
    </source>
</evidence>
<dbReference type="PANTHER" id="PTHR48043">
    <property type="entry name" value="EG:EG0003.4 PROTEIN-RELATED"/>
    <property type="match status" value="1"/>
</dbReference>
<dbReference type="InterPro" id="IPR002213">
    <property type="entry name" value="UDP_glucos_trans"/>
</dbReference>
<keyword evidence="3" id="KW-0808">Transferase</keyword>
<name>A0A653D551_CALMS</name>
<evidence type="ECO:0000256" key="1">
    <source>
        <dbReference type="ARBA" id="ARBA00009995"/>
    </source>
</evidence>
<dbReference type="InterPro" id="IPR050271">
    <property type="entry name" value="UDP-glycosyltransferase"/>
</dbReference>
<dbReference type="FunFam" id="3.40.50.2000:FF:000050">
    <property type="entry name" value="UDP-glucuronosyltransferase"/>
    <property type="match status" value="1"/>
</dbReference>
<dbReference type="OrthoDB" id="5835829at2759"/>
<dbReference type="SUPFAM" id="SSF53756">
    <property type="entry name" value="UDP-Glycosyltransferase/glycogen phosphorylase"/>
    <property type="match status" value="2"/>
</dbReference>
<evidence type="ECO:0000256" key="2">
    <source>
        <dbReference type="ARBA" id="ARBA00022676"/>
    </source>
</evidence>
<keyword evidence="4" id="KW-0732">Signal</keyword>
<dbReference type="AlphaFoldDB" id="A0A653D551"/>
<dbReference type="EMBL" id="CAACVG010010233">
    <property type="protein sequence ID" value="VEN55298.1"/>
    <property type="molecule type" value="Genomic_DNA"/>
</dbReference>
<proteinExistence type="inferred from homology"/>
<organism evidence="5 6">
    <name type="scientific">Callosobruchus maculatus</name>
    <name type="common">Southern cowpea weevil</name>
    <name type="synonym">Pulse bruchid</name>
    <dbReference type="NCBI Taxonomy" id="64391"/>
    <lineage>
        <taxon>Eukaryota</taxon>
        <taxon>Metazoa</taxon>
        <taxon>Ecdysozoa</taxon>
        <taxon>Arthropoda</taxon>
        <taxon>Hexapoda</taxon>
        <taxon>Insecta</taxon>
        <taxon>Pterygota</taxon>
        <taxon>Neoptera</taxon>
        <taxon>Endopterygota</taxon>
        <taxon>Coleoptera</taxon>
        <taxon>Polyphaga</taxon>
        <taxon>Cucujiformia</taxon>
        <taxon>Chrysomeloidea</taxon>
        <taxon>Chrysomelidae</taxon>
        <taxon>Bruchinae</taxon>
        <taxon>Bruchini</taxon>
        <taxon>Callosobruchus</taxon>
    </lineage>
</organism>
<dbReference type="Proteomes" id="UP000410492">
    <property type="component" value="Unassembled WGS sequence"/>
</dbReference>
<dbReference type="CDD" id="cd03784">
    <property type="entry name" value="GT1_Gtf-like"/>
    <property type="match status" value="2"/>
</dbReference>
<accession>A0A653D551</accession>
<evidence type="ECO:0000256" key="3">
    <source>
        <dbReference type="ARBA" id="ARBA00022679"/>
    </source>
</evidence>
<evidence type="ECO:0000313" key="6">
    <source>
        <dbReference type="Proteomes" id="UP000410492"/>
    </source>
</evidence>